<reference evidence="1" key="1">
    <citation type="submission" date="2020-04" db="EMBL/GenBank/DDBJ databases">
        <authorList>
            <person name="Chiriac C."/>
            <person name="Salcher M."/>
            <person name="Ghai R."/>
            <person name="Kavagutti S V."/>
        </authorList>
    </citation>
    <scope>NUCLEOTIDE SEQUENCE</scope>
</reference>
<dbReference type="Gene3D" id="1.10.132.80">
    <property type="match status" value="1"/>
</dbReference>
<dbReference type="EMBL" id="LR796222">
    <property type="protein sequence ID" value="CAB4128335.1"/>
    <property type="molecule type" value="Genomic_DNA"/>
</dbReference>
<dbReference type="Pfam" id="PF16677">
    <property type="entry name" value="GP3_package"/>
    <property type="match status" value="1"/>
</dbReference>
<protein>
    <submittedName>
        <fullName evidence="1">DNA-packaging protein gp3</fullName>
    </submittedName>
</protein>
<evidence type="ECO:0000313" key="1">
    <source>
        <dbReference type="EMBL" id="CAB4128335.1"/>
    </source>
</evidence>
<gene>
    <name evidence="1" type="ORF">UFOVP105_33</name>
</gene>
<sequence>MANKTQPEKKKRGRPKKIPSAFDLWEAFERYRQHVKNNPFKVHDFRGKDVEEVYIEKERPLSMEGFSNYCWEKKIHAFVDDYFHNKEGRYDDFATICTRIKATIRENQIAGGMAGVFNPSITQRLNNLVEKSEVKQETTTVKQVFKIGDQIISFD</sequence>
<dbReference type="InterPro" id="IPR032066">
    <property type="entry name" value="GP3_package"/>
</dbReference>
<proteinExistence type="predicted"/>
<organism evidence="1">
    <name type="scientific">uncultured Caudovirales phage</name>
    <dbReference type="NCBI Taxonomy" id="2100421"/>
    <lineage>
        <taxon>Viruses</taxon>
        <taxon>Duplodnaviria</taxon>
        <taxon>Heunggongvirae</taxon>
        <taxon>Uroviricota</taxon>
        <taxon>Caudoviricetes</taxon>
        <taxon>Peduoviridae</taxon>
        <taxon>Maltschvirus</taxon>
        <taxon>Maltschvirus maltsch</taxon>
    </lineage>
</organism>
<accession>A0A6J5L3M9</accession>
<name>A0A6J5L3M9_9CAUD</name>